<evidence type="ECO:0000313" key="1">
    <source>
        <dbReference type="EMBL" id="NYV28114.1"/>
    </source>
</evidence>
<gene>
    <name evidence="1" type="ORF">HP397_04710</name>
</gene>
<dbReference type="Proteomes" id="UP000526184">
    <property type="component" value="Unassembled WGS sequence"/>
</dbReference>
<reference evidence="1 2" key="1">
    <citation type="submission" date="2020-05" db="EMBL/GenBank/DDBJ databases">
        <title>Streptobacillus felis strain LHL191014123.</title>
        <authorList>
            <person name="Fawzy A."/>
            <person name="Rau J."/>
            <person name="Risse K."/>
            <person name="Schauerte N."/>
            <person name="Geiger C."/>
            <person name="Blom J."/>
            <person name="Imirzalioglu C."/>
            <person name="Falgenhauer J."/>
            <person name="Bach A."/>
            <person name="Herden C."/>
            <person name="Eisenberg T."/>
        </authorList>
    </citation>
    <scope>NUCLEOTIDE SEQUENCE [LARGE SCALE GENOMIC DNA]</scope>
    <source>
        <strain evidence="1 2">LHL191014123</strain>
    </source>
</reference>
<evidence type="ECO:0000313" key="2">
    <source>
        <dbReference type="Proteomes" id="UP000526184"/>
    </source>
</evidence>
<accession>A0A7Z0T8M9</accession>
<protein>
    <submittedName>
        <fullName evidence="1">Uncharacterized protein</fullName>
    </submittedName>
</protein>
<name>A0A7Z0T8M9_9FUSO</name>
<keyword evidence="2" id="KW-1185">Reference proteome</keyword>
<dbReference type="EMBL" id="JABMKT010000021">
    <property type="protein sequence ID" value="NYV28114.1"/>
    <property type="molecule type" value="Genomic_DNA"/>
</dbReference>
<dbReference type="AlphaFoldDB" id="A0A7Z0T8M9"/>
<organism evidence="1 2">
    <name type="scientific">Streptobacillus felis</name>
    <dbReference type="NCBI Taxonomy" id="1384509"/>
    <lineage>
        <taxon>Bacteria</taxon>
        <taxon>Fusobacteriati</taxon>
        <taxon>Fusobacteriota</taxon>
        <taxon>Fusobacteriia</taxon>
        <taxon>Fusobacteriales</taxon>
        <taxon>Leptotrichiaceae</taxon>
        <taxon>Streptobacillus</taxon>
    </lineage>
</organism>
<dbReference type="RefSeq" id="WP_067320132.1">
    <property type="nucleotide sequence ID" value="NZ_CBCRWS010000022.1"/>
</dbReference>
<sequence length="260" mass="31056">MELKLTEKEIEIFEKNEEAIKMNLVSKAIYNESLNYEFTEEDKKNIWFSEENLVLELYMRKKVEPRVMVNENSIIEVYNNNKEYFEQNKIAFNDAREMIKNQLIEQLNYSLFEDLVKKLMNEMNENVTLSKEDVLFTRGNENLIKSILLINVLKENAKKDNFFEENKEEIELIKKDARLNYYLNKLIEEKAVVSNQTVLDEMQRFSKENFDSVKNYSQDQLFKYVGDSLLTSKVAEVKAEIVNRVIKEYNIENLVKEYIK</sequence>
<comment type="caution">
    <text evidence="1">The sequence shown here is derived from an EMBL/GenBank/DDBJ whole genome shotgun (WGS) entry which is preliminary data.</text>
</comment>
<dbReference type="OrthoDB" id="80122at2"/>
<proteinExistence type="predicted"/>